<evidence type="ECO:0000313" key="8">
    <source>
        <dbReference type="EMBL" id="CAB5068551.1"/>
    </source>
</evidence>
<sequence>MSNQLTVQDNNGVRLISWTRPDALNAMSIDMWHGTRDALDSVDDDGIRCVVFTGSGRAFTVGQDLSEFADPRHGEADGGFRGLMRAVSQVPVPMIAAVNGMAVGFGFTLLPWCEVSLLSPEARFKAPFVGLGVTTEAAASVSLATVMTPQLATWHLLTGEWLSADQALVHGLATQIVPAEELLSTSLAIAERFAAQPPNAMRTTIRLIREGRRQGWQAALNREYEEMARLAGSEENIAAISSFFDRS</sequence>
<dbReference type="InterPro" id="IPR051053">
    <property type="entry name" value="ECH/Chromodomain_protein"/>
</dbReference>
<evidence type="ECO:0000313" key="6">
    <source>
        <dbReference type="EMBL" id="CAB4967758.1"/>
    </source>
</evidence>
<dbReference type="EMBL" id="CAEZXS010000061">
    <property type="protein sequence ID" value="CAB4695578.1"/>
    <property type="molecule type" value="Genomic_DNA"/>
</dbReference>
<dbReference type="EMBL" id="CAFBPW010000027">
    <property type="protein sequence ID" value="CAB5028530.1"/>
    <property type="molecule type" value="Genomic_DNA"/>
</dbReference>
<dbReference type="CDD" id="cd06558">
    <property type="entry name" value="crotonase-like"/>
    <property type="match status" value="1"/>
</dbReference>
<evidence type="ECO:0000256" key="3">
    <source>
        <dbReference type="ARBA" id="ARBA00023235"/>
    </source>
</evidence>
<protein>
    <submittedName>
        <fullName evidence="7">Unannotated protein</fullName>
    </submittedName>
</protein>
<dbReference type="PANTHER" id="PTHR43684:SF1">
    <property type="entry name" value="ENOYL-COA DELTA ISOMERASE 2"/>
    <property type="match status" value="1"/>
</dbReference>
<dbReference type="AlphaFoldDB" id="A0A6J7RJ88"/>
<dbReference type="Pfam" id="PF00378">
    <property type="entry name" value="ECH_1"/>
    <property type="match status" value="1"/>
</dbReference>
<keyword evidence="3" id="KW-0413">Isomerase</keyword>
<evidence type="ECO:0000313" key="7">
    <source>
        <dbReference type="EMBL" id="CAB5028530.1"/>
    </source>
</evidence>
<keyword evidence="2" id="KW-0576">Peroxisome</keyword>
<dbReference type="EMBL" id="CAFBQW010000205">
    <property type="protein sequence ID" value="CAB5068551.1"/>
    <property type="molecule type" value="Genomic_DNA"/>
</dbReference>
<dbReference type="EMBL" id="CAFAAQ010000052">
    <property type="protein sequence ID" value="CAB4804401.1"/>
    <property type="molecule type" value="Genomic_DNA"/>
</dbReference>
<dbReference type="EMBL" id="CAFBOG010000001">
    <property type="protein sequence ID" value="CAB4967758.1"/>
    <property type="molecule type" value="Genomic_DNA"/>
</dbReference>
<organism evidence="7">
    <name type="scientific">freshwater metagenome</name>
    <dbReference type="NCBI Taxonomy" id="449393"/>
    <lineage>
        <taxon>unclassified sequences</taxon>
        <taxon>metagenomes</taxon>
        <taxon>ecological metagenomes</taxon>
    </lineage>
</organism>
<comment type="subcellular location">
    <subcellularLocation>
        <location evidence="1">Peroxisome</location>
    </subcellularLocation>
</comment>
<evidence type="ECO:0000256" key="1">
    <source>
        <dbReference type="ARBA" id="ARBA00004275"/>
    </source>
</evidence>
<gene>
    <name evidence="4" type="ORF">UFOPK2582_00666</name>
    <name evidence="5" type="ORF">UFOPK3046_00752</name>
    <name evidence="6" type="ORF">UFOPK3914_00004</name>
    <name evidence="7" type="ORF">UFOPK4173_00394</name>
    <name evidence="8" type="ORF">UFOPK4354_01544</name>
</gene>
<dbReference type="PANTHER" id="PTHR43684">
    <property type="match status" value="1"/>
</dbReference>
<evidence type="ECO:0000256" key="2">
    <source>
        <dbReference type="ARBA" id="ARBA00023140"/>
    </source>
</evidence>
<dbReference type="InterPro" id="IPR001753">
    <property type="entry name" value="Enoyl-CoA_hydra/iso"/>
</dbReference>
<dbReference type="Gene3D" id="3.90.226.10">
    <property type="entry name" value="2-enoyl-CoA Hydratase, Chain A, domain 1"/>
    <property type="match status" value="1"/>
</dbReference>
<dbReference type="GO" id="GO:0004165">
    <property type="term" value="F:delta(3)-delta(2)-enoyl-CoA isomerase activity"/>
    <property type="evidence" value="ECO:0007669"/>
    <property type="project" value="UniProtKB-ARBA"/>
</dbReference>
<evidence type="ECO:0000313" key="5">
    <source>
        <dbReference type="EMBL" id="CAB4804401.1"/>
    </source>
</evidence>
<reference evidence="7" key="1">
    <citation type="submission" date="2020-05" db="EMBL/GenBank/DDBJ databases">
        <authorList>
            <person name="Chiriac C."/>
            <person name="Salcher M."/>
            <person name="Ghai R."/>
            <person name="Kavagutti S V."/>
        </authorList>
    </citation>
    <scope>NUCLEOTIDE SEQUENCE</scope>
</reference>
<accession>A0A6J7RJ88</accession>
<dbReference type="SUPFAM" id="SSF52096">
    <property type="entry name" value="ClpP/crotonase"/>
    <property type="match status" value="1"/>
</dbReference>
<dbReference type="InterPro" id="IPR029045">
    <property type="entry name" value="ClpP/crotonase-like_dom_sf"/>
</dbReference>
<dbReference type="GO" id="GO:0005777">
    <property type="term" value="C:peroxisome"/>
    <property type="evidence" value="ECO:0007669"/>
    <property type="project" value="UniProtKB-SubCell"/>
</dbReference>
<evidence type="ECO:0000313" key="4">
    <source>
        <dbReference type="EMBL" id="CAB4695578.1"/>
    </source>
</evidence>
<proteinExistence type="predicted"/>
<name>A0A6J7RJ88_9ZZZZ</name>